<comment type="subcellular location">
    <subcellularLocation>
        <location evidence="2">Membrane</location>
    </subcellularLocation>
</comment>
<dbReference type="SMART" id="SM00388">
    <property type="entry name" value="HisKA"/>
    <property type="match status" value="1"/>
</dbReference>
<dbReference type="PANTHER" id="PTHR45436">
    <property type="entry name" value="SENSOR HISTIDINE KINASE YKOH"/>
    <property type="match status" value="1"/>
</dbReference>
<evidence type="ECO:0000256" key="9">
    <source>
        <dbReference type="ARBA" id="ARBA00023012"/>
    </source>
</evidence>
<comment type="caution">
    <text evidence="13">The sequence shown here is derived from an EMBL/GenBank/DDBJ whole genome shotgun (WGS) entry which is preliminary data.</text>
</comment>
<dbReference type="SMART" id="SM00387">
    <property type="entry name" value="HATPase_c"/>
    <property type="match status" value="1"/>
</dbReference>
<name>A0A498CSE5_9GAMM</name>
<evidence type="ECO:0000256" key="5">
    <source>
        <dbReference type="ARBA" id="ARBA00022679"/>
    </source>
</evidence>
<keyword evidence="8 10" id="KW-1133">Transmembrane helix</keyword>
<dbReference type="EC" id="2.7.13.3" evidence="3"/>
<dbReference type="Proteomes" id="UP000274786">
    <property type="component" value="Unassembled WGS sequence"/>
</dbReference>
<keyword evidence="4" id="KW-0597">Phosphoprotein</keyword>
<dbReference type="InterPro" id="IPR005467">
    <property type="entry name" value="His_kinase_dom"/>
</dbReference>
<dbReference type="InterPro" id="IPR036097">
    <property type="entry name" value="HisK_dim/P_sf"/>
</dbReference>
<dbReference type="EMBL" id="RCDC01000004">
    <property type="protein sequence ID" value="RLK56895.1"/>
    <property type="molecule type" value="Genomic_DNA"/>
</dbReference>
<dbReference type="AlphaFoldDB" id="A0A498CSE5"/>
<keyword evidence="10" id="KW-0472">Membrane</keyword>
<evidence type="ECO:0000259" key="11">
    <source>
        <dbReference type="PROSITE" id="PS50109"/>
    </source>
</evidence>
<evidence type="ECO:0000256" key="4">
    <source>
        <dbReference type="ARBA" id="ARBA00022553"/>
    </source>
</evidence>
<dbReference type="RefSeq" id="WP_121038836.1">
    <property type="nucleotide sequence ID" value="NZ_RCDC01000004.1"/>
</dbReference>
<dbReference type="PANTHER" id="PTHR45436:SF16">
    <property type="entry name" value="HISTIDINE KINASE"/>
    <property type="match status" value="1"/>
</dbReference>
<dbReference type="Pfam" id="PF02518">
    <property type="entry name" value="HATPase_c"/>
    <property type="match status" value="1"/>
</dbReference>
<dbReference type="OrthoDB" id="9121563at2"/>
<dbReference type="SMART" id="SM00304">
    <property type="entry name" value="HAMP"/>
    <property type="match status" value="1"/>
</dbReference>
<dbReference type="PROSITE" id="PS50109">
    <property type="entry name" value="HIS_KIN"/>
    <property type="match status" value="1"/>
</dbReference>
<dbReference type="Gene3D" id="3.30.565.10">
    <property type="entry name" value="Histidine kinase-like ATPase, C-terminal domain"/>
    <property type="match status" value="1"/>
</dbReference>
<keyword evidence="5" id="KW-0808">Transferase</keyword>
<evidence type="ECO:0000259" key="12">
    <source>
        <dbReference type="PROSITE" id="PS50885"/>
    </source>
</evidence>
<dbReference type="GO" id="GO:0000155">
    <property type="term" value="F:phosphorelay sensor kinase activity"/>
    <property type="evidence" value="ECO:0007669"/>
    <property type="project" value="InterPro"/>
</dbReference>
<comment type="catalytic activity">
    <reaction evidence="1">
        <text>ATP + protein L-histidine = ADP + protein N-phospho-L-histidine.</text>
        <dbReference type="EC" id="2.7.13.3"/>
    </reaction>
</comment>
<evidence type="ECO:0000313" key="14">
    <source>
        <dbReference type="Proteomes" id="UP000274786"/>
    </source>
</evidence>
<proteinExistence type="predicted"/>
<feature type="transmembrane region" description="Helical" evidence="10">
    <location>
        <begin position="139"/>
        <end position="162"/>
    </location>
</feature>
<evidence type="ECO:0000256" key="3">
    <source>
        <dbReference type="ARBA" id="ARBA00012438"/>
    </source>
</evidence>
<evidence type="ECO:0000256" key="7">
    <source>
        <dbReference type="ARBA" id="ARBA00022777"/>
    </source>
</evidence>
<dbReference type="InterPro" id="IPR003594">
    <property type="entry name" value="HATPase_dom"/>
</dbReference>
<evidence type="ECO:0000256" key="1">
    <source>
        <dbReference type="ARBA" id="ARBA00000085"/>
    </source>
</evidence>
<dbReference type="Gene3D" id="6.10.340.10">
    <property type="match status" value="1"/>
</dbReference>
<dbReference type="InterPro" id="IPR050428">
    <property type="entry name" value="TCS_sensor_his_kinase"/>
</dbReference>
<organism evidence="13 14">
    <name type="scientific">Stenotrophomonas rhizophila</name>
    <dbReference type="NCBI Taxonomy" id="216778"/>
    <lineage>
        <taxon>Bacteria</taxon>
        <taxon>Pseudomonadati</taxon>
        <taxon>Pseudomonadota</taxon>
        <taxon>Gammaproteobacteria</taxon>
        <taxon>Lysobacterales</taxon>
        <taxon>Lysobacteraceae</taxon>
        <taxon>Stenotrophomonas</taxon>
    </lineage>
</organism>
<dbReference type="InterPro" id="IPR036890">
    <property type="entry name" value="HATPase_C_sf"/>
</dbReference>
<sequence>MTARVHCLRNRLMLAFAVFALVVAGLFGLYVAVFVYSVEDRFFDAMLEQEAQQQLDQRATRGTWSPPRNAFTTIHDSPATFPSDLKATFDAEPWRREIAGTQGRHYHLRPVQPEGAATPGWLVAEVSQQLVVRPMRSQILALLAWSGLAVVVVAILAGAWLARRTTRPLSKLAALVDEMVPDRLPVGFAGGFPDDEVGVLARGLDNLSGRVRAFIAREHAFTRDASHELRTPLAVIRSATEQLASEPGLSERGRQQLEHVQHSARQLEQTVITLLTLAREENVEQDATPLAVLPVLEQVVIEQAALLEGKPVEVRVDVPADVRLPVPGPVLHMLLANLVGNAFAHTRSGEVHIEVASGRLRIRNTALAGDAEAIMRPFTRGEGSAGFGLGLAIVQRLCARFAIDLRIEGSEHATVASFSVQ</sequence>
<evidence type="ECO:0000256" key="8">
    <source>
        <dbReference type="ARBA" id="ARBA00022989"/>
    </source>
</evidence>
<feature type="transmembrane region" description="Helical" evidence="10">
    <location>
        <begin position="12"/>
        <end position="36"/>
    </location>
</feature>
<evidence type="ECO:0000256" key="6">
    <source>
        <dbReference type="ARBA" id="ARBA00022692"/>
    </source>
</evidence>
<dbReference type="SUPFAM" id="SSF47384">
    <property type="entry name" value="Homodimeric domain of signal transducing histidine kinase"/>
    <property type="match status" value="1"/>
</dbReference>
<keyword evidence="7 13" id="KW-0418">Kinase</keyword>
<reference evidence="13 14" key="1">
    <citation type="submission" date="2018-10" db="EMBL/GenBank/DDBJ databases">
        <title>Comparative analysis of microorganisms from saline springs in Andes Mountain Range, Colombia.</title>
        <authorList>
            <person name="Rubin E."/>
        </authorList>
    </citation>
    <scope>NUCLEOTIDE SEQUENCE [LARGE SCALE GENOMIC DNA]</scope>
    <source>
        <strain evidence="13 14">USBA GBX 843</strain>
    </source>
</reference>
<dbReference type="InterPro" id="IPR003661">
    <property type="entry name" value="HisK_dim/P_dom"/>
</dbReference>
<keyword evidence="9" id="KW-0902">Two-component regulatory system</keyword>
<gene>
    <name evidence="13" type="ORF">BCL79_1297</name>
</gene>
<accession>A0A498CSE5</accession>
<evidence type="ECO:0000313" key="13">
    <source>
        <dbReference type="EMBL" id="RLK56895.1"/>
    </source>
</evidence>
<dbReference type="Pfam" id="PF00512">
    <property type="entry name" value="HisKA"/>
    <property type="match status" value="1"/>
</dbReference>
<dbReference type="PROSITE" id="PS50885">
    <property type="entry name" value="HAMP"/>
    <property type="match status" value="1"/>
</dbReference>
<dbReference type="GO" id="GO:0005886">
    <property type="term" value="C:plasma membrane"/>
    <property type="evidence" value="ECO:0007669"/>
    <property type="project" value="TreeGrafter"/>
</dbReference>
<dbReference type="SUPFAM" id="SSF55874">
    <property type="entry name" value="ATPase domain of HSP90 chaperone/DNA topoisomerase II/histidine kinase"/>
    <property type="match status" value="1"/>
</dbReference>
<evidence type="ECO:0000256" key="10">
    <source>
        <dbReference type="SAM" id="Phobius"/>
    </source>
</evidence>
<protein>
    <recommendedName>
        <fullName evidence="3">histidine kinase</fullName>
        <ecNumber evidence="3">2.7.13.3</ecNumber>
    </recommendedName>
</protein>
<feature type="domain" description="Histidine kinase" evidence="11">
    <location>
        <begin position="224"/>
        <end position="421"/>
    </location>
</feature>
<dbReference type="InterPro" id="IPR003660">
    <property type="entry name" value="HAMP_dom"/>
</dbReference>
<evidence type="ECO:0000256" key="2">
    <source>
        <dbReference type="ARBA" id="ARBA00004370"/>
    </source>
</evidence>
<dbReference type="Gene3D" id="1.10.287.130">
    <property type="match status" value="1"/>
</dbReference>
<dbReference type="CDD" id="cd00082">
    <property type="entry name" value="HisKA"/>
    <property type="match status" value="1"/>
</dbReference>
<keyword evidence="6 10" id="KW-0812">Transmembrane</keyword>
<feature type="domain" description="HAMP" evidence="12">
    <location>
        <begin position="163"/>
        <end position="216"/>
    </location>
</feature>